<gene>
    <name evidence="4" type="ORF">NCTC12420_01239</name>
</gene>
<proteinExistence type="predicted"/>
<dbReference type="InterPro" id="IPR000182">
    <property type="entry name" value="GNAT_dom"/>
</dbReference>
<feature type="domain" description="N-acetyltransferase" evidence="3">
    <location>
        <begin position="20"/>
        <end position="162"/>
    </location>
</feature>
<dbReference type="Pfam" id="PF00583">
    <property type="entry name" value="Acetyltransf_1"/>
    <property type="match status" value="1"/>
</dbReference>
<dbReference type="CDD" id="cd04301">
    <property type="entry name" value="NAT_SF"/>
    <property type="match status" value="1"/>
</dbReference>
<dbReference type="EMBL" id="UGYB01000001">
    <property type="protein sequence ID" value="SUI01534.1"/>
    <property type="molecule type" value="Genomic_DNA"/>
</dbReference>
<dbReference type="PANTHER" id="PTHR43877">
    <property type="entry name" value="AMINOALKYLPHOSPHONATE N-ACETYLTRANSFERASE-RELATED-RELATED"/>
    <property type="match status" value="1"/>
</dbReference>
<reference evidence="4 5" key="1">
    <citation type="submission" date="2018-06" db="EMBL/GenBank/DDBJ databases">
        <authorList>
            <consortium name="Pathogen Informatics"/>
            <person name="Doyle S."/>
        </authorList>
    </citation>
    <scope>NUCLEOTIDE SEQUENCE [LARGE SCALE GENOMIC DNA]</scope>
    <source>
        <strain evidence="4 5">NCTC12420</strain>
    </source>
</reference>
<dbReference type="InterPro" id="IPR050832">
    <property type="entry name" value="Bact_Acetyltransf"/>
</dbReference>
<dbReference type="InterPro" id="IPR016181">
    <property type="entry name" value="Acyl_CoA_acyltransferase"/>
</dbReference>
<dbReference type="GO" id="GO:0016747">
    <property type="term" value="F:acyltransferase activity, transferring groups other than amino-acyl groups"/>
    <property type="evidence" value="ECO:0007669"/>
    <property type="project" value="InterPro"/>
</dbReference>
<dbReference type="SUPFAM" id="SSF55729">
    <property type="entry name" value="Acyl-CoA N-acyltransferases (Nat)"/>
    <property type="match status" value="1"/>
</dbReference>
<sequence>MSGLIIKITLYHQWNNTMNIRTRLALPSDIEGIFDVRTSVKENHLSREEMERMGITESVVTDMIEKSLCAWVAEDDGKVTGFSMILPDEACLFAAFVLPKYEGRGLGRRLVGLAEQELFKHHEVAWLETDKNSRAAEFYRRLGWIEKGNVSESDIRLEKIRCV</sequence>
<evidence type="ECO:0000259" key="3">
    <source>
        <dbReference type="PROSITE" id="PS51186"/>
    </source>
</evidence>
<accession>A0A379XM23</accession>
<protein>
    <submittedName>
        <fullName evidence="4">Putative acetyltransferase</fullName>
    </submittedName>
</protein>
<dbReference type="PROSITE" id="PS51186">
    <property type="entry name" value="GNAT"/>
    <property type="match status" value="1"/>
</dbReference>
<keyword evidence="2" id="KW-0012">Acyltransferase</keyword>
<keyword evidence="1 4" id="KW-0808">Transferase</keyword>
<evidence type="ECO:0000256" key="2">
    <source>
        <dbReference type="ARBA" id="ARBA00023315"/>
    </source>
</evidence>
<dbReference type="AlphaFoldDB" id="A0A379XM23"/>
<name>A0A379XM23_SALER</name>
<evidence type="ECO:0000313" key="5">
    <source>
        <dbReference type="Proteomes" id="UP000254220"/>
    </source>
</evidence>
<evidence type="ECO:0000313" key="4">
    <source>
        <dbReference type="EMBL" id="SUI01534.1"/>
    </source>
</evidence>
<organism evidence="4 5">
    <name type="scientific">Salmonella enterica subsp. indica</name>
    <dbReference type="NCBI Taxonomy" id="59207"/>
    <lineage>
        <taxon>Bacteria</taxon>
        <taxon>Pseudomonadati</taxon>
        <taxon>Pseudomonadota</taxon>
        <taxon>Gammaproteobacteria</taxon>
        <taxon>Enterobacterales</taxon>
        <taxon>Enterobacteriaceae</taxon>
        <taxon>Salmonella</taxon>
    </lineage>
</organism>
<evidence type="ECO:0000256" key="1">
    <source>
        <dbReference type="ARBA" id="ARBA00022679"/>
    </source>
</evidence>
<dbReference type="Gene3D" id="3.40.630.30">
    <property type="match status" value="1"/>
</dbReference>
<dbReference type="Proteomes" id="UP000254220">
    <property type="component" value="Unassembled WGS sequence"/>
</dbReference>